<keyword evidence="5" id="KW-1185">Reference proteome</keyword>
<dbReference type="InterPro" id="IPR001976">
    <property type="entry name" value="Ribosomal_eS24"/>
</dbReference>
<dbReference type="HAMAP" id="MF_00545">
    <property type="entry name" value="Ribosomal_eS24"/>
    <property type="match status" value="1"/>
</dbReference>
<evidence type="ECO:0000256" key="1">
    <source>
        <dbReference type="ARBA" id="ARBA00022980"/>
    </source>
</evidence>
<feature type="compositionally biased region" description="Basic residues" evidence="3">
    <location>
        <begin position="114"/>
        <end position="134"/>
    </location>
</feature>
<dbReference type="GO" id="GO:1990904">
    <property type="term" value="C:ribonucleoprotein complex"/>
    <property type="evidence" value="ECO:0007669"/>
    <property type="project" value="UniProtKB-KW"/>
</dbReference>
<dbReference type="Pfam" id="PF01282">
    <property type="entry name" value="Ribosomal_S24e"/>
    <property type="match status" value="1"/>
</dbReference>
<dbReference type="AlphaFoldDB" id="A0AAD9UQV2"/>
<dbReference type="InterPro" id="IPR053709">
    <property type="entry name" value="eRP_eS24_sf"/>
</dbReference>
<keyword evidence="2" id="KW-0687">Ribonucleoprotein</keyword>
<dbReference type="GO" id="GO:0006412">
    <property type="term" value="P:translation"/>
    <property type="evidence" value="ECO:0007669"/>
    <property type="project" value="InterPro"/>
</dbReference>
<evidence type="ECO:0000313" key="5">
    <source>
        <dbReference type="Proteomes" id="UP001214638"/>
    </source>
</evidence>
<reference evidence="4" key="1">
    <citation type="journal article" date="2023" name="Nat. Microbiol.">
        <title>Babesia duncani multi-omics identifies virulence factors and drug targets.</title>
        <authorList>
            <person name="Singh P."/>
            <person name="Lonardi S."/>
            <person name="Liang Q."/>
            <person name="Vydyam P."/>
            <person name="Khabirova E."/>
            <person name="Fang T."/>
            <person name="Gihaz S."/>
            <person name="Thekkiniath J."/>
            <person name="Munshi M."/>
            <person name="Abel S."/>
            <person name="Ciampossin L."/>
            <person name="Batugedara G."/>
            <person name="Gupta M."/>
            <person name="Lu X.M."/>
            <person name="Lenz T."/>
            <person name="Chakravarty S."/>
            <person name="Cornillot E."/>
            <person name="Hu Y."/>
            <person name="Ma W."/>
            <person name="Gonzalez L.M."/>
            <person name="Sanchez S."/>
            <person name="Estrada K."/>
            <person name="Sanchez-Flores A."/>
            <person name="Montero E."/>
            <person name="Harb O.S."/>
            <person name="Le Roch K.G."/>
            <person name="Mamoun C.B."/>
        </authorList>
    </citation>
    <scope>NUCLEOTIDE SEQUENCE</scope>
    <source>
        <strain evidence="4">WA1</strain>
    </source>
</reference>
<sequence length="134" mass="15466">MVTDQFSVRIKKFITNPLLSRKQFSLDVLHPGIGNVSKDDLKKKVAKLFKIKDEQTVVVFGLKTLFGGGRSSCFCVVYDTVQHMKKYERQYRLIRLGIEQAPQKMGRRALKEVKNRRKKVRGKEKAKINAGKKK</sequence>
<dbReference type="RefSeq" id="XP_067805076.1">
    <property type="nucleotide sequence ID" value="XM_067946285.1"/>
</dbReference>
<evidence type="ECO:0000256" key="2">
    <source>
        <dbReference type="ARBA" id="ARBA00023274"/>
    </source>
</evidence>
<comment type="caution">
    <text evidence="4">The sequence shown here is derived from an EMBL/GenBank/DDBJ whole genome shotgun (WGS) entry which is preliminary data.</text>
</comment>
<gene>
    <name evidence="4" type="ORF">BdWA1_001243</name>
</gene>
<dbReference type="Proteomes" id="UP001214638">
    <property type="component" value="Unassembled WGS sequence"/>
</dbReference>
<dbReference type="EMBL" id="JALLKP010000001">
    <property type="protein sequence ID" value="KAK2198234.1"/>
    <property type="molecule type" value="Genomic_DNA"/>
</dbReference>
<evidence type="ECO:0000256" key="3">
    <source>
        <dbReference type="SAM" id="MobiDB-lite"/>
    </source>
</evidence>
<protein>
    <submittedName>
        <fullName evidence="4">Bifunctional Ribosomal protein S24e/Ribosomal protein L23-L15e core domain superfamily</fullName>
    </submittedName>
</protein>
<proteinExistence type="inferred from homology"/>
<name>A0AAD9UQV2_9APIC</name>
<dbReference type="Gene3D" id="3.30.70.3370">
    <property type="match status" value="1"/>
</dbReference>
<dbReference type="SUPFAM" id="SSF54189">
    <property type="entry name" value="Ribosomal proteins S24e, L23 and L15e"/>
    <property type="match status" value="1"/>
</dbReference>
<dbReference type="KEGG" id="bdw:94335541"/>
<accession>A0AAD9UQV2</accession>
<dbReference type="PANTHER" id="PTHR10496">
    <property type="entry name" value="40S RIBOSOMAL PROTEIN S24"/>
    <property type="match status" value="1"/>
</dbReference>
<dbReference type="GeneID" id="94335541"/>
<keyword evidence="1 4" id="KW-0689">Ribosomal protein</keyword>
<evidence type="ECO:0000313" key="4">
    <source>
        <dbReference type="EMBL" id="KAK2198234.1"/>
    </source>
</evidence>
<dbReference type="InterPro" id="IPR012678">
    <property type="entry name" value="Ribosomal_uL23/eL15/eS24_sf"/>
</dbReference>
<organism evidence="4 5">
    <name type="scientific">Babesia duncani</name>
    <dbReference type="NCBI Taxonomy" id="323732"/>
    <lineage>
        <taxon>Eukaryota</taxon>
        <taxon>Sar</taxon>
        <taxon>Alveolata</taxon>
        <taxon>Apicomplexa</taxon>
        <taxon>Aconoidasida</taxon>
        <taxon>Piroplasmida</taxon>
        <taxon>Babesiidae</taxon>
        <taxon>Babesia</taxon>
    </lineage>
</organism>
<feature type="region of interest" description="Disordered" evidence="3">
    <location>
        <begin position="107"/>
        <end position="134"/>
    </location>
</feature>
<dbReference type="GO" id="GO:0005840">
    <property type="term" value="C:ribosome"/>
    <property type="evidence" value="ECO:0007669"/>
    <property type="project" value="UniProtKB-KW"/>
</dbReference>
<dbReference type="GO" id="GO:0003735">
    <property type="term" value="F:structural constituent of ribosome"/>
    <property type="evidence" value="ECO:0007669"/>
    <property type="project" value="InterPro"/>
</dbReference>